<dbReference type="STRING" id="536979.SAMN04488055_4749"/>
<dbReference type="SMART" id="SM00342">
    <property type="entry name" value="HTH_ARAC"/>
    <property type="match status" value="1"/>
</dbReference>
<dbReference type="PROSITE" id="PS01124">
    <property type="entry name" value="HTH_ARAC_FAMILY_2"/>
    <property type="match status" value="1"/>
</dbReference>
<sequence length="300" mass="34767">MEKIQSLEEFYRAKELRMPANLGRENGHFNVFNSEEFLGHHARQLPYSRKDFYKIALVSGRNRYYYADKTMDVETHGLFFANPQVPYQCEPLSEEQSGLFCIFTEAFFHQFTTMKLQEYPIFKPGGQPIVYLPDAQVGPVREIFEKMLAEMASDYQYKLDLCRNYVMELIHMGLKMQPIEVSPSHSNASTRISSLFTDLLERQFPIESPVQQVNFRSATDFASQLSVHVNHLNKALKDTTGKSTSELIAERIVQEAKALLMHTDWNVSEIGYCLGFQEPAHFNNFFKKKTQLTPRSFRSV</sequence>
<dbReference type="PANTHER" id="PTHR43280">
    <property type="entry name" value="ARAC-FAMILY TRANSCRIPTIONAL REGULATOR"/>
    <property type="match status" value="1"/>
</dbReference>
<dbReference type="InterPro" id="IPR018060">
    <property type="entry name" value="HTH_AraC"/>
</dbReference>
<dbReference type="PANTHER" id="PTHR43280:SF32">
    <property type="entry name" value="TRANSCRIPTIONAL REGULATORY PROTEIN"/>
    <property type="match status" value="1"/>
</dbReference>
<keyword evidence="3" id="KW-0804">Transcription</keyword>
<dbReference type="RefSeq" id="WP_074242050.1">
    <property type="nucleotide sequence ID" value="NZ_FSRA01000002.1"/>
</dbReference>
<evidence type="ECO:0000259" key="4">
    <source>
        <dbReference type="PROSITE" id="PS01124"/>
    </source>
</evidence>
<name>A0A1N6JZ67_9BACT</name>
<keyword evidence="6" id="KW-1185">Reference proteome</keyword>
<proteinExistence type="predicted"/>
<evidence type="ECO:0000256" key="1">
    <source>
        <dbReference type="ARBA" id="ARBA00023015"/>
    </source>
</evidence>
<feature type="domain" description="HTH araC/xylS-type" evidence="4">
    <location>
        <begin position="190"/>
        <end position="300"/>
    </location>
</feature>
<accession>A0A1N6JZ67</accession>
<dbReference type="GO" id="GO:0043565">
    <property type="term" value="F:sequence-specific DNA binding"/>
    <property type="evidence" value="ECO:0007669"/>
    <property type="project" value="InterPro"/>
</dbReference>
<evidence type="ECO:0000313" key="5">
    <source>
        <dbReference type="EMBL" id="SIO49622.1"/>
    </source>
</evidence>
<dbReference type="OrthoDB" id="629929at2"/>
<dbReference type="Proteomes" id="UP000185003">
    <property type="component" value="Unassembled WGS sequence"/>
</dbReference>
<dbReference type="InterPro" id="IPR009057">
    <property type="entry name" value="Homeodomain-like_sf"/>
</dbReference>
<dbReference type="GO" id="GO:0003700">
    <property type="term" value="F:DNA-binding transcription factor activity"/>
    <property type="evidence" value="ECO:0007669"/>
    <property type="project" value="InterPro"/>
</dbReference>
<evidence type="ECO:0000313" key="6">
    <source>
        <dbReference type="Proteomes" id="UP000185003"/>
    </source>
</evidence>
<dbReference type="AlphaFoldDB" id="A0A1N6JZ67"/>
<evidence type="ECO:0000256" key="3">
    <source>
        <dbReference type="ARBA" id="ARBA00023163"/>
    </source>
</evidence>
<dbReference type="Pfam" id="PF12833">
    <property type="entry name" value="HTH_18"/>
    <property type="match status" value="1"/>
</dbReference>
<keyword evidence="1" id="KW-0805">Transcription regulation</keyword>
<keyword evidence="2" id="KW-0238">DNA-binding</keyword>
<organism evidence="5 6">
    <name type="scientific">Chitinophaga niabensis</name>
    <dbReference type="NCBI Taxonomy" id="536979"/>
    <lineage>
        <taxon>Bacteria</taxon>
        <taxon>Pseudomonadati</taxon>
        <taxon>Bacteroidota</taxon>
        <taxon>Chitinophagia</taxon>
        <taxon>Chitinophagales</taxon>
        <taxon>Chitinophagaceae</taxon>
        <taxon>Chitinophaga</taxon>
    </lineage>
</organism>
<gene>
    <name evidence="5" type="ORF">SAMN04488055_4749</name>
</gene>
<reference evidence="5 6" key="1">
    <citation type="submission" date="2016-11" db="EMBL/GenBank/DDBJ databases">
        <authorList>
            <person name="Jaros S."/>
            <person name="Januszkiewicz K."/>
            <person name="Wedrychowicz H."/>
        </authorList>
    </citation>
    <scope>NUCLEOTIDE SEQUENCE [LARGE SCALE GENOMIC DNA]</scope>
    <source>
        <strain evidence="5 6">DSM 24787</strain>
    </source>
</reference>
<protein>
    <submittedName>
        <fullName evidence="5">Helix-turn-helix domain-containing protein</fullName>
    </submittedName>
</protein>
<dbReference type="SUPFAM" id="SSF46689">
    <property type="entry name" value="Homeodomain-like"/>
    <property type="match status" value="1"/>
</dbReference>
<evidence type="ECO:0000256" key="2">
    <source>
        <dbReference type="ARBA" id="ARBA00023125"/>
    </source>
</evidence>
<dbReference type="EMBL" id="FSRA01000002">
    <property type="protein sequence ID" value="SIO49622.1"/>
    <property type="molecule type" value="Genomic_DNA"/>
</dbReference>
<dbReference type="Gene3D" id="1.10.10.60">
    <property type="entry name" value="Homeodomain-like"/>
    <property type="match status" value="1"/>
</dbReference>